<protein>
    <submittedName>
        <fullName evidence="2">Uncharacterized protein</fullName>
    </submittedName>
</protein>
<dbReference type="HOGENOM" id="CLU_074421_0_0_1"/>
<evidence type="ECO:0000313" key="2">
    <source>
        <dbReference type="EMBL" id="KIL00457.1"/>
    </source>
</evidence>
<organism evidence="2 3">
    <name type="scientific">Paxillus rubicundulus Ve08.2h10</name>
    <dbReference type="NCBI Taxonomy" id="930991"/>
    <lineage>
        <taxon>Eukaryota</taxon>
        <taxon>Fungi</taxon>
        <taxon>Dikarya</taxon>
        <taxon>Basidiomycota</taxon>
        <taxon>Agaricomycotina</taxon>
        <taxon>Agaricomycetes</taxon>
        <taxon>Agaricomycetidae</taxon>
        <taxon>Boletales</taxon>
        <taxon>Paxilineae</taxon>
        <taxon>Paxillaceae</taxon>
        <taxon>Paxillus</taxon>
    </lineage>
</organism>
<accession>A0A0D0E6B0</accession>
<dbReference type="AlphaFoldDB" id="A0A0D0E6B0"/>
<reference evidence="2 3" key="1">
    <citation type="submission" date="2014-04" db="EMBL/GenBank/DDBJ databases">
        <authorList>
            <consortium name="DOE Joint Genome Institute"/>
            <person name="Kuo A."/>
            <person name="Kohler A."/>
            <person name="Jargeat P."/>
            <person name="Nagy L.G."/>
            <person name="Floudas D."/>
            <person name="Copeland A."/>
            <person name="Barry K.W."/>
            <person name="Cichocki N."/>
            <person name="Veneault-Fourrey C."/>
            <person name="LaButti K."/>
            <person name="Lindquist E.A."/>
            <person name="Lipzen A."/>
            <person name="Lundell T."/>
            <person name="Morin E."/>
            <person name="Murat C."/>
            <person name="Sun H."/>
            <person name="Tunlid A."/>
            <person name="Henrissat B."/>
            <person name="Grigoriev I.V."/>
            <person name="Hibbett D.S."/>
            <person name="Martin F."/>
            <person name="Nordberg H.P."/>
            <person name="Cantor M.N."/>
            <person name="Hua S.X."/>
        </authorList>
    </citation>
    <scope>NUCLEOTIDE SEQUENCE [LARGE SCALE GENOMIC DNA]</scope>
    <source>
        <strain evidence="2 3">Ve08.2h10</strain>
    </source>
</reference>
<reference evidence="3" key="2">
    <citation type="submission" date="2015-01" db="EMBL/GenBank/DDBJ databases">
        <title>Evolutionary Origins and Diversification of the Mycorrhizal Mutualists.</title>
        <authorList>
            <consortium name="DOE Joint Genome Institute"/>
            <consortium name="Mycorrhizal Genomics Consortium"/>
            <person name="Kohler A."/>
            <person name="Kuo A."/>
            <person name="Nagy L.G."/>
            <person name="Floudas D."/>
            <person name="Copeland A."/>
            <person name="Barry K.W."/>
            <person name="Cichocki N."/>
            <person name="Veneault-Fourrey C."/>
            <person name="LaButti K."/>
            <person name="Lindquist E.A."/>
            <person name="Lipzen A."/>
            <person name="Lundell T."/>
            <person name="Morin E."/>
            <person name="Murat C."/>
            <person name="Riley R."/>
            <person name="Ohm R."/>
            <person name="Sun H."/>
            <person name="Tunlid A."/>
            <person name="Henrissat B."/>
            <person name="Grigoriev I.V."/>
            <person name="Hibbett D.S."/>
            <person name="Martin F."/>
        </authorList>
    </citation>
    <scope>NUCLEOTIDE SEQUENCE [LARGE SCALE GENOMIC DNA]</scope>
    <source>
        <strain evidence="3">Ve08.2h10</strain>
    </source>
</reference>
<dbReference type="Proteomes" id="UP000054538">
    <property type="component" value="Unassembled WGS sequence"/>
</dbReference>
<dbReference type="STRING" id="930991.A0A0D0E6B0"/>
<name>A0A0D0E6B0_9AGAM</name>
<evidence type="ECO:0000256" key="1">
    <source>
        <dbReference type="SAM" id="MobiDB-lite"/>
    </source>
</evidence>
<proteinExistence type="predicted"/>
<keyword evidence="3" id="KW-1185">Reference proteome</keyword>
<dbReference type="InParanoid" id="A0A0D0E6B0"/>
<dbReference type="OrthoDB" id="21617at2759"/>
<dbReference type="EMBL" id="KN824833">
    <property type="protein sequence ID" value="KIL00457.1"/>
    <property type="molecule type" value="Genomic_DNA"/>
</dbReference>
<evidence type="ECO:0000313" key="3">
    <source>
        <dbReference type="Proteomes" id="UP000054538"/>
    </source>
</evidence>
<gene>
    <name evidence="2" type="ORF">PAXRUDRAFT_821650</name>
</gene>
<feature type="compositionally biased region" description="Polar residues" evidence="1">
    <location>
        <begin position="67"/>
        <end position="102"/>
    </location>
</feature>
<sequence length="273" mass="29819">MSFTNINDPAGIKALLDQLRSSQAWQETLNSGAQPASEPPVGAQEPLPTCLSADDGQSESKAHAPDTTPSTSVASLLSQLKSSEWASNPSRTRGAHASSQPTHAPPQGPLLFQPEQRPPRPTATSSTSACVQDARHMSFQQALPHLTRLSGNPEFVASVARLQQEQKDLEQQLWEERRAIHTKHEEKVRVARAKAALIGVGLSKHEADMMNDAYRRDMQRFDAERALLAWDALIQKQQAALEGLGVPTMFPTISQANCEKQRRVVQVLEGIVG</sequence>
<feature type="compositionally biased region" description="Polar residues" evidence="1">
    <location>
        <begin position="25"/>
        <end position="34"/>
    </location>
</feature>
<dbReference type="InterPro" id="IPR018858">
    <property type="entry name" value="DUF2458"/>
</dbReference>
<feature type="region of interest" description="Disordered" evidence="1">
    <location>
        <begin position="25"/>
        <end position="130"/>
    </location>
</feature>
<dbReference type="Pfam" id="PF10454">
    <property type="entry name" value="DUF2458"/>
    <property type="match status" value="1"/>
</dbReference>